<dbReference type="InterPro" id="IPR050297">
    <property type="entry name" value="LipidA_mod_glycosyltrf_83"/>
</dbReference>
<keyword evidence="12" id="KW-1185">Reference proteome</keyword>
<evidence type="ECO:0000256" key="9">
    <source>
        <dbReference type="SAM" id="Phobius"/>
    </source>
</evidence>
<feature type="transmembrane region" description="Helical" evidence="9">
    <location>
        <begin position="234"/>
        <end position="254"/>
    </location>
</feature>
<keyword evidence="6 9" id="KW-1133">Transmembrane helix</keyword>
<evidence type="ECO:0000256" key="1">
    <source>
        <dbReference type="ARBA" id="ARBA00004651"/>
    </source>
</evidence>
<feature type="transmembrane region" description="Helical" evidence="9">
    <location>
        <begin position="389"/>
        <end position="407"/>
    </location>
</feature>
<evidence type="ECO:0000313" key="12">
    <source>
        <dbReference type="Proteomes" id="UP001201873"/>
    </source>
</evidence>
<sequence length="483" mass="52266">MPRGGGWPWLAGFGGLGHARHRAPIRRWRTWLALICLVGLGIRLFYLVHWLHPVPVQGDPYYYHEAANLFADGRGWPDPYELRLSGHYVADAQHPPLTSVLLAIPSLFGFTSFLSHQIFSCLLGVGAIVLVALAGRRVAGPATGLVAAGLAAVYPGMWLNDPLVMSETTGILTCAWLILAACRFRDRRGRLDAAVLGLALAAVMLARAELALLAFVLVVPLIGLARGLAWRRRLGLLALATLTSVLAVVPWTIYNLTRFSEPEYLSTGLGTTLAVTHCPATYYGEHLGWWSFDCVLALPPAPSERSERDVFYRHEAMTYLRAHSDRLPVVAAARLGRTWGVFHPWQQVRLDAIELRPIGLSRLGMVTLWAVEVAAAAGVVVLVRRRQAVLPLVAVPIALSLATVIVYGTTRFRAAAEPALVLLAAVAITAAAQALHRRARPGCAVPAYPTSSPDSPALEPASSMASDRRSGKRTPNVAELTDS</sequence>
<feature type="transmembrane region" description="Helical" evidence="9">
    <location>
        <begin position="419"/>
        <end position="436"/>
    </location>
</feature>
<keyword evidence="2" id="KW-1003">Cell membrane</keyword>
<dbReference type="PANTHER" id="PTHR33908">
    <property type="entry name" value="MANNOSYLTRANSFERASE YKCB-RELATED"/>
    <property type="match status" value="1"/>
</dbReference>
<keyword evidence="7 9" id="KW-0472">Membrane</keyword>
<feature type="transmembrane region" description="Helical" evidence="9">
    <location>
        <begin position="107"/>
        <end position="131"/>
    </location>
</feature>
<feature type="region of interest" description="Disordered" evidence="8">
    <location>
        <begin position="446"/>
        <end position="483"/>
    </location>
</feature>
<keyword evidence="4 11" id="KW-0808">Transferase</keyword>
<dbReference type="InterPro" id="IPR038731">
    <property type="entry name" value="RgtA/B/C-like"/>
</dbReference>
<dbReference type="Proteomes" id="UP001201873">
    <property type="component" value="Unassembled WGS sequence"/>
</dbReference>
<gene>
    <name evidence="11" type="ORF">MXD59_23245</name>
</gene>
<evidence type="ECO:0000256" key="5">
    <source>
        <dbReference type="ARBA" id="ARBA00022692"/>
    </source>
</evidence>
<feature type="transmembrane region" description="Helical" evidence="9">
    <location>
        <begin position="138"/>
        <end position="157"/>
    </location>
</feature>
<evidence type="ECO:0000256" key="4">
    <source>
        <dbReference type="ARBA" id="ARBA00022679"/>
    </source>
</evidence>
<feature type="transmembrane region" description="Helical" evidence="9">
    <location>
        <begin position="363"/>
        <end position="383"/>
    </location>
</feature>
<keyword evidence="3 11" id="KW-0328">Glycosyltransferase</keyword>
<comment type="subcellular location">
    <subcellularLocation>
        <location evidence="1">Cell membrane</location>
        <topology evidence="1">Multi-pass membrane protein</topology>
    </subcellularLocation>
</comment>
<feature type="transmembrane region" description="Helical" evidence="9">
    <location>
        <begin position="194"/>
        <end position="222"/>
    </location>
</feature>
<reference evidence="11 12" key="1">
    <citation type="submission" date="2022-04" db="EMBL/GenBank/DDBJ databases">
        <title>Genome diversity in the genus Frankia.</title>
        <authorList>
            <person name="Carlos-Shanley C."/>
            <person name="Hahn D."/>
        </authorList>
    </citation>
    <scope>NUCLEOTIDE SEQUENCE [LARGE SCALE GENOMIC DNA]</scope>
    <source>
        <strain evidence="11 12">Ag45/Mut15</strain>
    </source>
</reference>
<feature type="transmembrane region" description="Helical" evidence="9">
    <location>
        <begin position="163"/>
        <end position="182"/>
    </location>
</feature>
<protein>
    <submittedName>
        <fullName evidence="11">Glycosyltransferase family 39 protein</fullName>
        <ecNumber evidence="11">2.4.-.-</ecNumber>
    </submittedName>
</protein>
<feature type="domain" description="Glycosyltransferase RgtA/B/C/D-like" evidence="10">
    <location>
        <begin position="94"/>
        <end position="253"/>
    </location>
</feature>
<dbReference type="PANTHER" id="PTHR33908:SF11">
    <property type="entry name" value="MEMBRANE PROTEIN"/>
    <property type="match status" value="1"/>
</dbReference>
<evidence type="ECO:0000256" key="3">
    <source>
        <dbReference type="ARBA" id="ARBA00022676"/>
    </source>
</evidence>
<feature type="transmembrane region" description="Helical" evidence="9">
    <location>
        <begin position="30"/>
        <end position="51"/>
    </location>
</feature>
<dbReference type="GO" id="GO:0016757">
    <property type="term" value="F:glycosyltransferase activity"/>
    <property type="evidence" value="ECO:0007669"/>
    <property type="project" value="UniProtKB-KW"/>
</dbReference>
<evidence type="ECO:0000259" key="10">
    <source>
        <dbReference type="Pfam" id="PF13231"/>
    </source>
</evidence>
<evidence type="ECO:0000256" key="6">
    <source>
        <dbReference type="ARBA" id="ARBA00022989"/>
    </source>
</evidence>
<comment type="caution">
    <text evidence="11">The sequence shown here is derived from an EMBL/GenBank/DDBJ whole genome shotgun (WGS) entry which is preliminary data.</text>
</comment>
<evidence type="ECO:0000256" key="2">
    <source>
        <dbReference type="ARBA" id="ARBA00022475"/>
    </source>
</evidence>
<organism evidence="11 12">
    <name type="scientific">Frankia umida</name>
    <dbReference type="NCBI Taxonomy" id="573489"/>
    <lineage>
        <taxon>Bacteria</taxon>
        <taxon>Bacillati</taxon>
        <taxon>Actinomycetota</taxon>
        <taxon>Actinomycetes</taxon>
        <taxon>Frankiales</taxon>
        <taxon>Frankiaceae</taxon>
        <taxon>Frankia</taxon>
    </lineage>
</organism>
<dbReference type="EC" id="2.4.-.-" evidence="11"/>
<dbReference type="Pfam" id="PF13231">
    <property type="entry name" value="PMT_2"/>
    <property type="match status" value="1"/>
</dbReference>
<name>A0ABT0K4C0_9ACTN</name>
<evidence type="ECO:0000256" key="7">
    <source>
        <dbReference type="ARBA" id="ARBA00023136"/>
    </source>
</evidence>
<keyword evidence="5 9" id="KW-0812">Transmembrane</keyword>
<accession>A0ABT0K4C0</accession>
<dbReference type="EMBL" id="JALKFT010000039">
    <property type="protein sequence ID" value="MCK9878644.1"/>
    <property type="molecule type" value="Genomic_DNA"/>
</dbReference>
<proteinExistence type="predicted"/>
<evidence type="ECO:0000313" key="11">
    <source>
        <dbReference type="EMBL" id="MCK9878644.1"/>
    </source>
</evidence>
<evidence type="ECO:0000256" key="8">
    <source>
        <dbReference type="SAM" id="MobiDB-lite"/>
    </source>
</evidence>